<evidence type="ECO:0000313" key="2">
    <source>
        <dbReference type="Proteomes" id="UP001218188"/>
    </source>
</evidence>
<dbReference type="EMBL" id="JARJCM010000003">
    <property type="protein sequence ID" value="KAJ7046263.1"/>
    <property type="molecule type" value="Genomic_DNA"/>
</dbReference>
<protein>
    <recommendedName>
        <fullName evidence="3">F-box domain-containing protein</fullName>
    </recommendedName>
</protein>
<evidence type="ECO:0008006" key="3">
    <source>
        <dbReference type="Google" id="ProtNLM"/>
    </source>
</evidence>
<evidence type="ECO:0000313" key="1">
    <source>
        <dbReference type="EMBL" id="KAJ7046263.1"/>
    </source>
</evidence>
<sequence>MSNALLPHPSWEFYFKNNHRADKFLGFFDYGRDYELALVPSTTQGNTWHYRNCGDGSLLRALLLGEVVESLTVQALLGEQHDESGGVKLRVKCVSNPSAKTARAFANDHAQLREVVATEDSRPLSTADSWVETLSGEDHFFLEYSPLTTVVNGPVRHGSKILIDASLSRLDICSDNTGSRKVYRIWAHEIECISEAYLAIFGVIVDETGSVQAGEVELNAEMEGALRDHTMKVNDGYEQVEKFIRRVRGCQYNEHTEEYFTRISNDVLFLAAVEDPECWERVMTWVGSCSYAPADLSRAGVLETLPAELVYRIIGHMGLRSRVVFARTSKCIKYLCTSLAHCELGVICANYDLDFARVRFMLVATQTCMAGFALQSVFAGPVLNEDSLDFFAGPGWAQYVIRFLLRLNNYTADPTPMVNGGYMSTSLRSPTRLIRVITCPRTALQGVTSQNHTARFGYCDGYRIRHAYAELVDERVTISTPGLMSIADDLMAHVEAWKAIHKALRHGLSWASDYWKPHACNNKQCFSCPVNLRDTLDGGWFQLSLFDTAYDANRAIQLVAWPFFGVGCKKGTIRGQKFRKVICESDVEWKATMLALEQMESPPTVLRRYS</sequence>
<organism evidence="1 2">
    <name type="scientific">Mycena alexandri</name>
    <dbReference type="NCBI Taxonomy" id="1745969"/>
    <lineage>
        <taxon>Eukaryota</taxon>
        <taxon>Fungi</taxon>
        <taxon>Dikarya</taxon>
        <taxon>Basidiomycota</taxon>
        <taxon>Agaricomycotina</taxon>
        <taxon>Agaricomycetes</taxon>
        <taxon>Agaricomycetidae</taxon>
        <taxon>Agaricales</taxon>
        <taxon>Marasmiineae</taxon>
        <taxon>Mycenaceae</taxon>
        <taxon>Mycena</taxon>
    </lineage>
</organism>
<proteinExistence type="predicted"/>
<reference evidence="1" key="1">
    <citation type="submission" date="2023-03" db="EMBL/GenBank/DDBJ databases">
        <title>Massive genome expansion in bonnet fungi (Mycena s.s.) driven by repeated elements and novel gene families across ecological guilds.</title>
        <authorList>
            <consortium name="Lawrence Berkeley National Laboratory"/>
            <person name="Harder C.B."/>
            <person name="Miyauchi S."/>
            <person name="Viragh M."/>
            <person name="Kuo A."/>
            <person name="Thoen E."/>
            <person name="Andreopoulos B."/>
            <person name="Lu D."/>
            <person name="Skrede I."/>
            <person name="Drula E."/>
            <person name="Henrissat B."/>
            <person name="Morin E."/>
            <person name="Kohler A."/>
            <person name="Barry K."/>
            <person name="LaButti K."/>
            <person name="Morin E."/>
            <person name="Salamov A."/>
            <person name="Lipzen A."/>
            <person name="Mereny Z."/>
            <person name="Hegedus B."/>
            <person name="Baldrian P."/>
            <person name="Stursova M."/>
            <person name="Weitz H."/>
            <person name="Taylor A."/>
            <person name="Grigoriev I.V."/>
            <person name="Nagy L.G."/>
            <person name="Martin F."/>
            <person name="Kauserud H."/>
        </authorList>
    </citation>
    <scope>NUCLEOTIDE SEQUENCE</scope>
    <source>
        <strain evidence="1">CBHHK200</strain>
    </source>
</reference>
<keyword evidence="2" id="KW-1185">Reference proteome</keyword>
<name>A0AAD6TLA1_9AGAR</name>
<dbReference type="Proteomes" id="UP001218188">
    <property type="component" value="Unassembled WGS sequence"/>
</dbReference>
<comment type="caution">
    <text evidence="1">The sequence shown here is derived from an EMBL/GenBank/DDBJ whole genome shotgun (WGS) entry which is preliminary data.</text>
</comment>
<accession>A0AAD6TLA1</accession>
<gene>
    <name evidence="1" type="ORF">C8F04DRAFT_1248514</name>
</gene>
<dbReference type="AlphaFoldDB" id="A0AAD6TLA1"/>